<dbReference type="EMBL" id="PNIX01000249">
    <property type="protein sequence ID" value="PMP82120.1"/>
    <property type="molecule type" value="Genomic_DNA"/>
</dbReference>
<sequence>MYLNTTFLTIILLFVGTYYLFLFIVALYTGEIKKGKNENFFYFLIIPAKNEEKVIARTIEACLRLKGDNFRLVVVDDTSNDRTPFIVKSFAKNDPKVILLNRDPNEPKRGKGAVLNYAFQQIKLAIDYNFLEPFNLDKEFFSQFDKDHVIIGVFDADAKPSENMLFEISQIFSNLNVSAVQTAVRISNRDQSLLSKMQDIEFLGFSRIIQKARSRFGSVGLGGNGQFSKFSSLESIGEMPWGQTLTEDFELGLRMISNGMRLYYTDNAIVEQEGVITLKALFKQRTRWLQGHFTNWKYIPSVLRSKSSLITKIDTFIYIVFVSVVFLVGLSLTLSFLSILKLIMVKNSMLEPFYNKHYLLGLLALLFYSFAFIPMFVYSVFEYYNENGFFEKISYILLFALYTYIWLPAGVFGLYRIATG</sequence>
<evidence type="ECO:0008006" key="7">
    <source>
        <dbReference type="Google" id="ProtNLM"/>
    </source>
</evidence>
<evidence type="ECO:0000256" key="3">
    <source>
        <dbReference type="ARBA" id="ARBA00022679"/>
    </source>
</evidence>
<dbReference type="PANTHER" id="PTHR43630">
    <property type="entry name" value="POLY-BETA-1,6-N-ACETYL-D-GLUCOSAMINE SYNTHASE"/>
    <property type="match status" value="1"/>
</dbReference>
<evidence type="ECO:0000313" key="6">
    <source>
        <dbReference type="Proteomes" id="UP000236910"/>
    </source>
</evidence>
<keyword evidence="4" id="KW-0812">Transmembrane</keyword>
<dbReference type="GO" id="GO:0016757">
    <property type="term" value="F:glycosyltransferase activity"/>
    <property type="evidence" value="ECO:0007669"/>
    <property type="project" value="UniProtKB-KW"/>
</dbReference>
<keyword evidence="3" id="KW-0808">Transferase</keyword>
<dbReference type="PANTHER" id="PTHR43630:SF1">
    <property type="entry name" value="POLY-BETA-1,6-N-ACETYL-D-GLUCOSAMINE SYNTHASE"/>
    <property type="match status" value="1"/>
</dbReference>
<dbReference type="Gene3D" id="3.90.550.10">
    <property type="entry name" value="Spore Coat Polysaccharide Biosynthesis Protein SpsA, Chain A"/>
    <property type="match status" value="1"/>
</dbReference>
<reference evidence="5 6" key="1">
    <citation type="submission" date="2018-01" db="EMBL/GenBank/DDBJ databases">
        <title>Metagenomic assembled genomes from two thermal pools in the Uzon Caldera, Kamchatka, Russia.</title>
        <authorList>
            <person name="Wilkins L."/>
            <person name="Ettinger C."/>
        </authorList>
    </citation>
    <scope>NUCLEOTIDE SEQUENCE [LARGE SCALE GENOMIC DNA]</scope>
    <source>
        <strain evidence="5">ARK-10</strain>
    </source>
</reference>
<dbReference type="AlphaFoldDB" id="A0A2J6X621"/>
<protein>
    <recommendedName>
        <fullName evidence="7">Glycosyltransferase 2-like domain-containing protein</fullName>
    </recommendedName>
</protein>
<organism evidence="5 6">
    <name type="scientific">Caldisericum exile</name>
    <dbReference type="NCBI Taxonomy" id="693075"/>
    <lineage>
        <taxon>Bacteria</taxon>
        <taxon>Pseudomonadati</taxon>
        <taxon>Caldisericota/Cryosericota group</taxon>
        <taxon>Caldisericota</taxon>
        <taxon>Caldisericia</taxon>
        <taxon>Caldisericales</taxon>
        <taxon>Caldisericaceae</taxon>
        <taxon>Caldisericum</taxon>
    </lineage>
</organism>
<comment type="similarity">
    <text evidence="1">Belongs to the glycosyltransferase 2 family.</text>
</comment>
<feature type="transmembrane region" description="Helical" evidence="4">
    <location>
        <begin position="393"/>
        <end position="415"/>
    </location>
</feature>
<keyword evidence="4" id="KW-1133">Transmembrane helix</keyword>
<name>A0A2J6X621_9BACT</name>
<evidence type="ECO:0000256" key="1">
    <source>
        <dbReference type="ARBA" id="ARBA00006739"/>
    </source>
</evidence>
<dbReference type="InterPro" id="IPR029044">
    <property type="entry name" value="Nucleotide-diphossugar_trans"/>
</dbReference>
<evidence type="ECO:0000313" key="5">
    <source>
        <dbReference type="EMBL" id="PMP82120.1"/>
    </source>
</evidence>
<dbReference type="SUPFAM" id="SSF53448">
    <property type="entry name" value="Nucleotide-diphospho-sugar transferases"/>
    <property type="match status" value="1"/>
</dbReference>
<comment type="caution">
    <text evidence="5">The sequence shown here is derived from an EMBL/GenBank/DDBJ whole genome shotgun (WGS) entry which is preliminary data.</text>
</comment>
<proteinExistence type="inferred from homology"/>
<keyword evidence="2" id="KW-0328">Glycosyltransferase</keyword>
<evidence type="ECO:0000256" key="4">
    <source>
        <dbReference type="SAM" id="Phobius"/>
    </source>
</evidence>
<feature type="transmembrane region" description="Helical" evidence="4">
    <location>
        <begin position="316"/>
        <end position="337"/>
    </location>
</feature>
<feature type="non-terminal residue" evidence="5">
    <location>
        <position position="420"/>
    </location>
</feature>
<dbReference type="Pfam" id="PF13641">
    <property type="entry name" value="Glyco_tranf_2_3"/>
    <property type="match status" value="1"/>
</dbReference>
<evidence type="ECO:0000256" key="2">
    <source>
        <dbReference type="ARBA" id="ARBA00022676"/>
    </source>
</evidence>
<feature type="transmembrane region" description="Helical" evidence="4">
    <location>
        <begin position="7"/>
        <end position="28"/>
    </location>
</feature>
<keyword evidence="4" id="KW-0472">Membrane</keyword>
<feature type="transmembrane region" description="Helical" evidence="4">
    <location>
        <begin position="358"/>
        <end position="381"/>
    </location>
</feature>
<accession>A0A2J6X621</accession>
<dbReference type="Proteomes" id="UP000236910">
    <property type="component" value="Unassembled WGS sequence"/>
</dbReference>
<gene>
    <name evidence="5" type="ORF">C0175_04170</name>
</gene>